<dbReference type="PANTHER" id="PTHR39201:SF1">
    <property type="entry name" value="FLAVODOXIN-LIKE DOMAIN-CONTAINING PROTEIN"/>
    <property type="match status" value="1"/>
</dbReference>
<name>A0A401UQ80_9CLOT</name>
<dbReference type="PANTHER" id="PTHR39201">
    <property type="entry name" value="EXPORTED PROTEIN-RELATED"/>
    <property type="match status" value="1"/>
</dbReference>
<keyword evidence="3" id="KW-1185">Reference proteome</keyword>
<sequence length="159" mass="17614">MKTLVVFYSLEGNTKLVANMIAEELGAEILELKPKKEIPKGKFLKFVWGGKSVIFGEKPELLNQIPNMEAYDTVFIGTPIWAGTFAPPINTFISSNIIADKKVAFFACNAGGGSKKCFGKLKTLFINNIIIGSIDFVDPAKQNKERVKEEVKAWIKKIS</sequence>
<accession>A0A401UQ80</accession>
<dbReference type="OrthoDB" id="9806505at2"/>
<proteinExistence type="predicted"/>
<dbReference type="AlphaFoldDB" id="A0A401UQ80"/>
<dbReference type="GO" id="GO:0010181">
    <property type="term" value="F:FMN binding"/>
    <property type="evidence" value="ECO:0007669"/>
    <property type="project" value="InterPro"/>
</dbReference>
<dbReference type="InterPro" id="IPR001226">
    <property type="entry name" value="Flavodoxin_CS"/>
</dbReference>
<dbReference type="InterPro" id="IPR029039">
    <property type="entry name" value="Flavoprotein-like_sf"/>
</dbReference>
<evidence type="ECO:0000259" key="1">
    <source>
        <dbReference type="PROSITE" id="PS50902"/>
    </source>
</evidence>
<dbReference type="InterPro" id="IPR008254">
    <property type="entry name" value="Flavodoxin/NO_synth"/>
</dbReference>
<evidence type="ECO:0000313" key="3">
    <source>
        <dbReference type="Proteomes" id="UP000287872"/>
    </source>
</evidence>
<evidence type="ECO:0000313" key="2">
    <source>
        <dbReference type="EMBL" id="GCD11671.1"/>
    </source>
</evidence>
<dbReference type="PROSITE" id="PS00201">
    <property type="entry name" value="FLAVODOXIN"/>
    <property type="match status" value="1"/>
</dbReference>
<organism evidence="2 3">
    <name type="scientific">Clostridium tagluense</name>
    <dbReference type="NCBI Taxonomy" id="360422"/>
    <lineage>
        <taxon>Bacteria</taxon>
        <taxon>Bacillati</taxon>
        <taxon>Bacillota</taxon>
        <taxon>Clostridia</taxon>
        <taxon>Eubacteriales</taxon>
        <taxon>Clostridiaceae</taxon>
        <taxon>Clostridium</taxon>
    </lineage>
</organism>
<gene>
    <name evidence="2" type="ORF">Ctaglu_32940</name>
</gene>
<reference evidence="2 3" key="1">
    <citation type="submission" date="2018-11" db="EMBL/GenBank/DDBJ databases">
        <title>Genome sequencing and assembly of Clostridium tagluense strain A121.</title>
        <authorList>
            <person name="Murakami T."/>
            <person name="Segawa T."/>
            <person name="Shcherbakova V.A."/>
            <person name="Mori H."/>
            <person name="Yoshimura Y."/>
        </authorList>
    </citation>
    <scope>NUCLEOTIDE SEQUENCE [LARGE SCALE GENOMIC DNA]</scope>
    <source>
        <strain evidence="2 3">A121</strain>
    </source>
</reference>
<protein>
    <submittedName>
        <fullName evidence="2">Flavodoxin</fullName>
    </submittedName>
</protein>
<dbReference type="GO" id="GO:0009055">
    <property type="term" value="F:electron transfer activity"/>
    <property type="evidence" value="ECO:0007669"/>
    <property type="project" value="InterPro"/>
</dbReference>
<dbReference type="Pfam" id="PF12682">
    <property type="entry name" value="Flavodoxin_4"/>
    <property type="match status" value="1"/>
</dbReference>
<feature type="domain" description="Flavodoxin-like" evidence="1">
    <location>
        <begin position="3"/>
        <end position="159"/>
    </location>
</feature>
<dbReference type="Gene3D" id="3.40.50.360">
    <property type="match status" value="1"/>
</dbReference>
<dbReference type="EMBL" id="BHYK01000020">
    <property type="protein sequence ID" value="GCD11671.1"/>
    <property type="molecule type" value="Genomic_DNA"/>
</dbReference>
<dbReference type="RefSeq" id="WP_125003683.1">
    <property type="nucleotide sequence ID" value="NZ_BHYK01000020.1"/>
</dbReference>
<dbReference type="Proteomes" id="UP000287872">
    <property type="component" value="Unassembled WGS sequence"/>
</dbReference>
<dbReference type="SUPFAM" id="SSF52218">
    <property type="entry name" value="Flavoproteins"/>
    <property type="match status" value="1"/>
</dbReference>
<dbReference type="GO" id="GO:0016651">
    <property type="term" value="F:oxidoreductase activity, acting on NAD(P)H"/>
    <property type="evidence" value="ECO:0007669"/>
    <property type="project" value="UniProtKB-ARBA"/>
</dbReference>
<dbReference type="PROSITE" id="PS50902">
    <property type="entry name" value="FLAVODOXIN_LIKE"/>
    <property type="match status" value="1"/>
</dbReference>
<comment type="caution">
    <text evidence="2">The sequence shown here is derived from an EMBL/GenBank/DDBJ whole genome shotgun (WGS) entry which is preliminary data.</text>
</comment>